<dbReference type="Pfam" id="PF00756">
    <property type="entry name" value="Esterase"/>
    <property type="match status" value="1"/>
</dbReference>
<evidence type="ECO:0000313" key="3">
    <source>
        <dbReference type="Proteomes" id="UP000323454"/>
    </source>
</evidence>
<accession>A0A5B2XSF7</accession>
<dbReference type="Gene3D" id="3.40.50.1820">
    <property type="entry name" value="alpha/beta hydrolase"/>
    <property type="match status" value="1"/>
</dbReference>
<protein>
    <recommendedName>
        <fullName evidence="4">Enterochelin esterase</fullName>
    </recommendedName>
</protein>
<dbReference type="AlphaFoldDB" id="A0A5B2XSF7"/>
<evidence type="ECO:0008006" key="4">
    <source>
        <dbReference type="Google" id="ProtNLM"/>
    </source>
</evidence>
<dbReference type="InterPro" id="IPR029058">
    <property type="entry name" value="AB_hydrolase_fold"/>
</dbReference>
<dbReference type="SUPFAM" id="SSF53474">
    <property type="entry name" value="alpha/beta-Hydrolases"/>
    <property type="match status" value="1"/>
</dbReference>
<name>A0A5B2XSF7_9PSEU</name>
<gene>
    <name evidence="2" type="ORF">F0L68_04385</name>
</gene>
<keyword evidence="3" id="KW-1185">Reference proteome</keyword>
<comment type="caution">
    <text evidence="2">The sequence shown here is derived from an EMBL/GenBank/DDBJ whole genome shotgun (WGS) entry which is preliminary data.</text>
</comment>
<keyword evidence="1" id="KW-0732">Signal</keyword>
<dbReference type="PANTHER" id="PTHR48098:SF6">
    <property type="entry name" value="FERRI-BACILLIBACTIN ESTERASE BESA"/>
    <property type="match status" value="1"/>
</dbReference>
<organism evidence="2 3">
    <name type="scientific">Solihabitans fulvus</name>
    <dbReference type="NCBI Taxonomy" id="1892852"/>
    <lineage>
        <taxon>Bacteria</taxon>
        <taxon>Bacillati</taxon>
        <taxon>Actinomycetota</taxon>
        <taxon>Actinomycetes</taxon>
        <taxon>Pseudonocardiales</taxon>
        <taxon>Pseudonocardiaceae</taxon>
        <taxon>Solihabitans</taxon>
    </lineage>
</organism>
<dbReference type="InterPro" id="IPR050583">
    <property type="entry name" value="Mycobacterial_A85_antigen"/>
</dbReference>
<dbReference type="PANTHER" id="PTHR48098">
    <property type="entry name" value="ENTEROCHELIN ESTERASE-RELATED"/>
    <property type="match status" value="1"/>
</dbReference>
<feature type="chain" id="PRO_5039670781" description="Enterochelin esterase" evidence="1">
    <location>
        <begin position="19"/>
        <end position="402"/>
    </location>
</feature>
<dbReference type="EMBL" id="VUOB01000005">
    <property type="protein sequence ID" value="KAA2265801.1"/>
    <property type="molecule type" value="Genomic_DNA"/>
</dbReference>
<feature type="signal peptide" evidence="1">
    <location>
        <begin position="1"/>
        <end position="18"/>
    </location>
</feature>
<dbReference type="RefSeq" id="WP_149848086.1">
    <property type="nucleotide sequence ID" value="NZ_VUOB01000005.1"/>
</dbReference>
<sequence length="402" mass="42961">MTAIATAVLGPTVRAALAAGGPAAVLGLAREARGPIVEPTGDPDRFEVSFVYADRRGPGRAGLFCPALPGGYLLLARLGAGLFAGTVTLPRAARVKYHFCPDPPEALDAEALFALAHSPTARRIDYLNPAVDQVRIRGLRLRMLESLLSLPGAPAAPPTAARPGVPAGRVEQFTIHSAALGRRKDVLVYLPPGYTECRGPWDVVLLLEGNEEWRATAFLDNLMATGRFAPFLAVLFADRGFTARLRDLANYAGHTRFVVDELWPLLAGRYAILDRPATVAGYSAGGLAAAALCLDEPDRFARLAVVSGALHLVPGTDFRRARPDTRLLERYAGAAVTPERVYLAAGQYEDAWEHTILEQTTELAAILRERGGAVRFDTGPTGHDTVSARAYLADALAWLLGG</sequence>
<reference evidence="2 3" key="2">
    <citation type="submission" date="2019-09" db="EMBL/GenBank/DDBJ databases">
        <authorList>
            <person name="Jin C."/>
        </authorList>
    </citation>
    <scope>NUCLEOTIDE SEQUENCE [LARGE SCALE GENOMIC DNA]</scope>
    <source>
        <strain evidence="2 3">AN110305</strain>
    </source>
</reference>
<evidence type="ECO:0000256" key="1">
    <source>
        <dbReference type="SAM" id="SignalP"/>
    </source>
</evidence>
<proteinExistence type="predicted"/>
<dbReference type="Proteomes" id="UP000323454">
    <property type="component" value="Unassembled WGS sequence"/>
</dbReference>
<dbReference type="OrthoDB" id="9775130at2"/>
<dbReference type="InterPro" id="IPR000801">
    <property type="entry name" value="Esterase-like"/>
</dbReference>
<reference evidence="2 3" key="1">
    <citation type="submission" date="2019-09" db="EMBL/GenBank/DDBJ databases">
        <title>Goodfellowia gen. nov., a new genus of the Pseudonocardineae related to Actinoalloteichus, containing Goodfellowia coeruleoviolacea gen. nov., comb. nov. gen. nov., comb. nov.</title>
        <authorList>
            <person name="Labeda D."/>
        </authorList>
    </citation>
    <scope>NUCLEOTIDE SEQUENCE [LARGE SCALE GENOMIC DNA]</scope>
    <source>
        <strain evidence="2 3">AN110305</strain>
    </source>
</reference>
<evidence type="ECO:0000313" key="2">
    <source>
        <dbReference type="EMBL" id="KAA2265801.1"/>
    </source>
</evidence>